<dbReference type="AlphaFoldDB" id="M1JKF9"/>
<evidence type="ECO:0000256" key="4">
    <source>
        <dbReference type="ARBA" id="ARBA00022692"/>
    </source>
</evidence>
<protein>
    <recommendedName>
        <fullName evidence="11">t-SNARE coiled-coil homology domain-containing protein</fullName>
    </recommendedName>
</protein>
<comment type="subcellular location">
    <subcellularLocation>
        <location evidence="1">Membrane</location>
        <topology evidence="1">Single-pass type IV membrane protein</topology>
    </subcellularLocation>
</comment>
<gene>
    <name evidence="10" type="ORF">ECU03_0870</name>
</gene>
<evidence type="ECO:0000256" key="9">
    <source>
        <dbReference type="SAM" id="Phobius"/>
    </source>
</evidence>
<comment type="similarity">
    <text evidence="2">Belongs to the syntaxin family.</text>
</comment>
<dbReference type="GO" id="GO:0031201">
    <property type="term" value="C:SNARE complex"/>
    <property type="evidence" value="ECO:0007669"/>
    <property type="project" value="TreeGrafter"/>
</dbReference>
<organism evidence="10">
    <name type="scientific">Encephalitozoon cuniculi</name>
    <name type="common">Microsporidian parasite</name>
    <dbReference type="NCBI Taxonomy" id="6035"/>
    <lineage>
        <taxon>Eukaryota</taxon>
        <taxon>Fungi</taxon>
        <taxon>Fungi incertae sedis</taxon>
        <taxon>Microsporidia</taxon>
        <taxon>Unikaryonidae</taxon>
        <taxon>Encephalitozoon</taxon>
    </lineage>
</organism>
<keyword evidence="7" id="KW-0175">Coiled coil</keyword>
<dbReference type="GO" id="GO:0006890">
    <property type="term" value="P:retrograde vesicle-mediated transport, Golgi to endoplasmic reticulum"/>
    <property type="evidence" value="ECO:0007669"/>
    <property type="project" value="TreeGrafter"/>
</dbReference>
<dbReference type="VEuPathDB" id="MicrosporidiaDB:ECU03_0870"/>
<dbReference type="PANTHER" id="PTHR15959:SF0">
    <property type="entry name" value="SYNTAXIN-18"/>
    <property type="match status" value="1"/>
</dbReference>
<dbReference type="GO" id="GO:0015031">
    <property type="term" value="P:protein transport"/>
    <property type="evidence" value="ECO:0007669"/>
    <property type="project" value="UniProtKB-KW"/>
</dbReference>
<evidence type="ECO:0000256" key="3">
    <source>
        <dbReference type="ARBA" id="ARBA00022448"/>
    </source>
</evidence>
<evidence type="ECO:0000256" key="8">
    <source>
        <dbReference type="ARBA" id="ARBA00023136"/>
    </source>
</evidence>
<evidence type="ECO:0008006" key="11">
    <source>
        <dbReference type="Google" id="ProtNLM"/>
    </source>
</evidence>
<dbReference type="VEuPathDB" id="MicrosporidiaDB:AEWD_030790"/>
<accession>M1JKF9</accession>
<keyword evidence="6 9" id="KW-1133">Transmembrane helix</keyword>
<evidence type="ECO:0000256" key="7">
    <source>
        <dbReference type="ARBA" id="ARBA00023054"/>
    </source>
</evidence>
<dbReference type="VEuPathDB" id="MicrosporidiaDB:M970_030790"/>
<dbReference type="GO" id="GO:0005783">
    <property type="term" value="C:endoplasmic reticulum"/>
    <property type="evidence" value="ECO:0007669"/>
    <property type="project" value="TreeGrafter"/>
</dbReference>
<evidence type="ECO:0000256" key="1">
    <source>
        <dbReference type="ARBA" id="ARBA00004211"/>
    </source>
</evidence>
<keyword evidence="5" id="KW-0653">Protein transport</keyword>
<evidence type="ECO:0000256" key="6">
    <source>
        <dbReference type="ARBA" id="ARBA00022989"/>
    </source>
</evidence>
<evidence type="ECO:0000256" key="2">
    <source>
        <dbReference type="ARBA" id="ARBA00009063"/>
    </source>
</evidence>
<keyword evidence="8 9" id="KW-0472">Membrane</keyword>
<dbReference type="PANTHER" id="PTHR15959">
    <property type="entry name" value="SYNTAXIN-18"/>
    <property type="match status" value="1"/>
</dbReference>
<keyword evidence="3" id="KW-0813">Transport</keyword>
<proteinExistence type="inferred from homology"/>
<evidence type="ECO:0000256" key="5">
    <source>
        <dbReference type="ARBA" id="ARBA00022927"/>
    </source>
</evidence>
<name>M1JKF9_ENCCN</name>
<reference evidence="10" key="1">
    <citation type="journal article" date="2013" name="Eukaryot. Cell">
        <title>Extremely Reduced Levels of Heterozygosity in the Vertebrate Pathogen Encephalitozoon cuniculi.</title>
        <authorList>
            <person name="Selman M."/>
            <person name="Sak B."/>
            <person name="Kvac M."/>
            <person name="Farinelli L."/>
            <person name="Weiss L.M."/>
            <person name="Corradi N."/>
        </authorList>
    </citation>
    <scope>NUCLEOTIDE SEQUENCE</scope>
</reference>
<dbReference type="VEuPathDB" id="MicrosporidiaDB:AEWR_030790"/>
<dbReference type="OMA" id="RRALFIW"/>
<feature type="transmembrane region" description="Helical" evidence="9">
    <location>
        <begin position="210"/>
        <end position="229"/>
    </location>
</feature>
<evidence type="ECO:0000313" key="10">
    <source>
        <dbReference type="EMBL" id="AGE95959.1"/>
    </source>
</evidence>
<dbReference type="VEuPathDB" id="MicrosporidiaDB:AEWQ_030790"/>
<sequence length="230" mass="27177">MNRTTEYLQYIDKKTQVPHSSDHESFYDTINRKIGKTEKRLERPLSYREILRVEEEFSTLSLEARQTLDVVSVEGPADIVLHFEGVKKIIETKLQRVERRLRSLKDSKMGMNIDLEPERPQTFRNVEKVQMMEEENKRLVEGYNIEGYRLTRRRLLEVEALQDTIFQHLTLQDERIDGIIDLTSRAGKCVSGSNEALGKIKNSGQFLRRFLFILLLCLSFILLFLHYYYK</sequence>
<keyword evidence="4 9" id="KW-0812">Transmembrane</keyword>
<dbReference type="EMBL" id="KC513611">
    <property type="protein sequence ID" value="AGE95959.1"/>
    <property type="molecule type" value="Genomic_DNA"/>
</dbReference>